<dbReference type="GO" id="GO:0031624">
    <property type="term" value="F:ubiquitin conjugating enzyme binding"/>
    <property type="evidence" value="ECO:0007669"/>
    <property type="project" value="TreeGrafter"/>
</dbReference>
<evidence type="ECO:0000256" key="1">
    <source>
        <dbReference type="ARBA" id="ARBA00022723"/>
    </source>
</evidence>
<evidence type="ECO:0000256" key="4">
    <source>
        <dbReference type="PROSITE-ProRule" id="PRU00455"/>
    </source>
</evidence>
<dbReference type="InterPro" id="IPR001841">
    <property type="entry name" value="Znf_RING"/>
</dbReference>
<protein>
    <submittedName>
        <fullName evidence="7">E3 ubiquitin-protein ligase SIAH2</fullName>
    </submittedName>
</protein>
<feature type="domain" description="RING-type" evidence="5">
    <location>
        <begin position="105"/>
        <end position="142"/>
    </location>
</feature>
<dbReference type="EMBL" id="GBRD01012791">
    <property type="protein sequence ID" value="JAG53035.1"/>
    <property type="molecule type" value="Transcribed_RNA"/>
</dbReference>
<reference evidence="8" key="3">
    <citation type="submission" date="2014-09" db="EMBL/GenBank/DDBJ databases">
        <authorList>
            <person name="Magalhaes I.L.F."/>
            <person name="Oliveira U."/>
            <person name="Santos F.R."/>
            <person name="Vidigal T.H.D.A."/>
            <person name="Brescovit A.D."/>
            <person name="Santos A.J."/>
        </authorList>
    </citation>
    <scope>NUCLEOTIDE SEQUENCE</scope>
</reference>
<dbReference type="GO" id="GO:0016567">
    <property type="term" value="P:protein ubiquitination"/>
    <property type="evidence" value="ECO:0007669"/>
    <property type="project" value="UniProtKB-UniPathway"/>
</dbReference>
<dbReference type="PROSITE" id="PS50089">
    <property type="entry name" value="ZF_RING_2"/>
    <property type="match status" value="1"/>
</dbReference>
<organism evidence="7">
    <name type="scientific">Lygus hesperus</name>
    <name type="common">Western plant bug</name>
    <dbReference type="NCBI Taxonomy" id="30085"/>
    <lineage>
        <taxon>Eukaryota</taxon>
        <taxon>Metazoa</taxon>
        <taxon>Ecdysozoa</taxon>
        <taxon>Arthropoda</taxon>
        <taxon>Hexapoda</taxon>
        <taxon>Insecta</taxon>
        <taxon>Pterygota</taxon>
        <taxon>Neoptera</taxon>
        <taxon>Paraneoptera</taxon>
        <taxon>Hemiptera</taxon>
        <taxon>Heteroptera</taxon>
        <taxon>Panheteroptera</taxon>
        <taxon>Cimicomorpha</taxon>
        <taxon>Miridae</taxon>
        <taxon>Mirini</taxon>
        <taxon>Lygus</taxon>
    </lineage>
</organism>
<proteinExistence type="predicted"/>
<accession>A0A0A9W8S2</accession>
<keyword evidence="1" id="KW-0479">Metal-binding</keyword>
<dbReference type="Pfam" id="PF21361">
    <property type="entry name" value="Sina_ZnF"/>
    <property type="match status" value="1"/>
</dbReference>
<evidence type="ECO:0000256" key="2">
    <source>
        <dbReference type="ARBA" id="ARBA00022771"/>
    </source>
</evidence>
<dbReference type="UniPathway" id="UPA00143"/>
<dbReference type="EMBL" id="GBHO01039788">
    <property type="protein sequence ID" value="JAG03816.1"/>
    <property type="molecule type" value="Transcribed_RNA"/>
</dbReference>
<dbReference type="GO" id="GO:0043161">
    <property type="term" value="P:proteasome-mediated ubiquitin-dependent protein catabolic process"/>
    <property type="evidence" value="ECO:0007669"/>
    <property type="project" value="TreeGrafter"/>
</dbReference>
<dbReference type="InterPro" id="IPR004162">
    <property type="entry name" value="SINA-like_animal"/>
</dbReference>
<name>A0A0A9W8S2_LYGHE</name>
<keyword evidence="2 4" id="KW-0863">Zinc-finger</keyword>
<feature type="domain" description="SIAH-type" evidence="6">
    <location>
        <begin position="161"/>
        <end position="219"/>
    </location>
</feature>
<dbReference type="SUPFAM" id="SSF57850">
    <property type="entry name" value="RING/U-box"/>
    <property type="match status" value="1"/>
</dbReference>
<dbReference type="InterPro" id="IPR013010">
    <property type="entry name" value="Znf_SIAH"/>
</dbReference>
<dbReference type="PANTHER" id="PTHR45877">
    <property type="entry name" value="E3 UBIQUITIN-PROTEIN LIGASE SIAH2"/>
    <property type="match status" value="1"/>
</dbReference>
<reference evidence="7" key="2">
    <citation type="submission" date="2014-07" db="EMBL/GenBank/DDBJ databases">
        <authorList>
            <person name="Hull J."/>
        </authorList>
    </citation>
    <scope>NUCLEOTIDE SEQUENCE</scope>
</reference>
<evidence type="ECO:0000259" key="5">
    <source>
        <dbReference type="PROSITE" id="PS50089"/>
    </source>
</evidence>
<dbReference type="PANTHER" id="PTHR45877:SF2">
    <property type="entry name" value="E3 UBIQUITIN-PROTEIN LIGASE SINA-RELATED"/>
    <property type="match status" value="1"/>
</dbReference>
<dbReference type="GO" id="GO:0008270">
    <property type="term" value="F:zinc ion binding"/>
    <property type="evidence" value="ECO:0007669"/>
    <property type="project" value="UniProtKB-KW"/>
</dbReference>
<dbReference type="AlphaFoldDB" id="A0A0A9W8S2"/>
<dbReference type="PROSITE" id="PS51081">
    <property type="entry name" value="ZF_SIAH"/>
    <property type="match status" value="1"/>
</dbReference>
<evidence type="ECO:0000256" key="3">
    <source>
        <dbReference type="ARBA" id="ARBA00022833"/>
    </source>
</evidence>
<dbReference type="Gene3D" id="3.30.40.10">
    <property type="entry name" value="Zinc/RING finger domain, C3HC4 (zinc finger)"/>
    <property type="match status" value="1"/>
</dbReference>
<evidence type="ECO:0000313" key="7">
    <source>
        <dbReference type="EMBL" id="JAG03816.1"/>
    </source>
</evidence>
<keyword evidence="3" id="KW-0862">Zinc</keyword>
<dbReference type="InterPro" id="IPR013083">
    <property type="entry name" value="Znf_RING/FYVE/PHD"/>
</dbReference>
<dbReference type="GO" id="GO:0005737">
    <property type="term" value="C:cytoplasm"/>
    <property type="evidence" value="ECO:0007669"/>
    <property type="project" value="TreeGrafter"/>
</dbReference>
<evidence type="ECO:0000259" key="6">
    <source>
        <dbReference type="PROSITE" id="PS51081"/>
    </source>
</evidence>
<gene>
    <name evidence="7" type="primary">SIAH2</name>
    <name evidence="7" type="ORF">CM83_27901</name>
</gene>
<evidence type="ECO:0000313" key="8">
    <source>
        <dbReference type="EMBL" id="JAG53035.1"/>
    </source>
</evidence>
<reference evidence="7" key="1">
    <citation type="journal article" date="2014" name="PLoS ONE">
        <title>Transcriptome-Based Identification of ABC Transporters in the Western Tarnished Plant Bug Lygus hesperus.</title>
        <authorList>
            <person name="Hull J.J."/>
            <person name="Chaney K."/>
            <person name="Geib S.M."/>
            <person name="Fabrick J.A."/>
            <person name="Brent C.S."/>
            <person name="Walsh D."/>
            <person name="Lavine L.C."/>
        </authorList>
    </citation>
    <scope>NUCLEOTIDE SEQUENCE</scope>
</reference>
<dbReference type="GO" id="GO:0061630">
    <property type="term" value="F:ubiquitin protein ligase activity"/>
    <property type="evidence" value="ECO:0007669"/>
    <property type="project" value="TreeGrafter"/>
</dbReference>
<sequence>MAVTTSDFNKKFTLAGVYERLVGLVCCSVCSNLTPSPVNVCPEGHVYCTICRPRRRTRCYICKKANFPRTLNIVNKLLDVLNYFGEHPEIEEIPFEKALRDLFECPVCYKVAKNEHEYEMCSRGHLVCTFCYVMTAYCPLCRESERVRKNKLVSLIIQEIGRGYRCSFTQYGCSETCNIFATPRHEDTCKYRHVSCIVSGCEWKGTIDQIQNHGLNLHRELTATNNRIQFSKRFLPGSLWRRRKPPLLDTVRLLGRRA</sequence>
<dbReference type="SUPFAM" id="SSF49599">
    <property type="entry name" value="TRAF domain-like"/>
    <property type="match status" value="1"/>
</dbReference>